<dbReference type="InterPro" id="IPR024779">
    <property type="entry name" value="2OGFeDO_JBP1/TET_oxygenase_dom"/>
</dbReference>
<comment type="cofactor">
    <cofactor evidence="1">
        <name>Fe(2+)</name>
        <dbReference type="ChEBI" id="CHEBI:29033"/>
    </cofactor>
</comment>
<dbReference type="Gene3D" id="3.60.130.30">
    <property type="match status" value="1"/>
</dbReference>
<dbReference type="HOGENOM" id="CLU_039070_4_1_1"/>
<keyword evidence="4" id="KW-0560">Oxidoreductase</keyword>
<sequence>SILVTDSNTIHIWYLLDALSPKRRANVWNHLHLLREPLWESIKASPQAWWMDKSYFCDNAELKGTINLSPAWFQQGHGVASQLLKSRTENTSTREWVNQMSDTNALLSAILHVIHPQMYADGREALICLGKQVEQWVDLDMSSILLIWSSMYSSMSMMVNWATCYHRDINGWDPWYNMLVSMGDYPPLDFVIPTLNLWLCYNPGTIIAFSGSALEHGVGAVDSDRECLVYYMHANVHQPVHVPICQSPWCESKCGKVVKTNQNQHKRQMMCEWWCASAEPGLQKNLRGGNFNGRCS</sequence>
<dbReference type="EMBL" id="KN831949">
    <property type="protein sequence ID" value="KIO11698.1"/>
    <property type="molecule type" value="Genomic_DNA"/>
</dbReference>
<dbReference type="GO" id="GO:0051213">
    <property type="term" value="F:dioxygenase activity"/>
    <property type="evidence" value="ECO:0007669"/>
    <property type="project" value="UniProtKB-KW"/>
</dbReference>
<evidence type="ECO:0000313" key="7">
    <source>
        <dbReference type="EMBL" id="KIO11698.1"/>
    </source>
</evidence>
<dbReference type="InParanoid" id="A0A0C3JR89"/>
<evidence type="ECO:0000256" key="3">
    <source>
        <dbReference type="ARBA" id="ARBA00022964"/>
    </source>
</evidence>
<gene>
    <name evidence="7" type="ORF">M404DRAFT_126391</name>
</gene>
<dbReference type="OrthoDB" id="3200752at2759"/>
<evidence type="ECO:0000259" key="6">
    <source>
        <dbReference type="Pfam" id="PF12851"/>
    </source>
</evidence>
<name>A0A0C3JR89_PISTI</name>
<dbReference type="GO" id="GO:0046872">
    <property type="term" value="F:metal ion binding"/>
    <property type="evidence" value="ECO:0007669"/>
    <property type="project" value="UniProtKB-KW"/>
</dbReference>
<evidence type="ECO:0000256" key="1">
    <source>
        <dbReference type="ARBA" id="ARBA00001954"/>
    </source>
</evidence>
<reference evidence="7 8" key="1">
    <citation type="submission" date="2014-04" db="EMBL/GenBank/DDBJ databases">
        <authorList>
            <consortium name="DOE Joint Genome Institute"/>
            <person name="Kuo A."/>
            <person name="Kohler A."/>
            <person name="Costa M.D."/>
            <person name="Nagy L.G."/>
            <person name="Floudas D."/>
            <person name="Copeland A."/>
            <person name="Barry K.W."/>
            <person name="Cichocki N."/>
            <person name="Veneault-Fourrey C."/>
            <person name="LaButti K."/>
            <person name="Lindquist E.A."/>
            <person name="Lipzen A."/>
            <person name="Lundell T."/>
            <person name="Morin E."/>
            <person name="Murat C."/>
            <person name="Sun H."/>
            <person name="Tunlid A."/>
            <person name="Henrissat B."/>
            <person name="Grigoriev I.V."/>
            <person name="Hibbett D.S."/>
            <person name="Martin F."/>
            <person name="Nordberg H.P."/>
            <person name="Cantor M.N."/>
            <person name="Hua S.X."/>
        </authorList>
    </citation>
    <scope>NUCLEOTIDE SEQUENCE [LARGE SCALE GENOMIC DNA]</scope>
    <source>
        <strain evidence="7 8">Marx 270</strain>
    </source>
</reference>
<keyword evidence="2" id="KW-0479">Metal-binding</keyword>
<evidence type="ECO:0000256" key="4">
    <source>
        <dbReference type="ARBA" id="ARBA00023002"/>
    </source>
</evidence>
<feature type="domain" description="2OGFeDO JBP1/TET oxygenase" evidence="6">
    <location>
        <begin position="70"/>
        <end position="233"/>
    </location>
</feature>
<feature type="non-terminal residue" evidence="7">
    <location>
        <position position="1"/>
    </location>
</feature>
<keyword evidence="5" id="KW-0408">Iron</keyword>
<dbReference type="AlphaFoldDB" id="A0A0C3JR89"/>
<dbReference type="Proteomes" id="UP000054217">
    <property type="component" value="Unassembled WGS sequence"/>
</dbReference>
<organism evidence="7 8">
    <name type="scientific">Pisolithus tinctorius Marx 270</name>
    <dbReference type="NCBI Taxonomy" id="870435"/>
    <lineage>
        <taxon>Eukaryota</taxon>
        <taxon>Fungi</taxon>
        <taxon>Dikarya</taxon>
        <taxon>Basidiomycota</taxon>
        <taxon>Agaricomycotina</taxon>
        <taxon>Agaricomycetes</taxon>
        <taxon>Agaricomycetidae</taxon>
        <taxon>Boletales</taxon>
        <taxon>Sclerodermatineae</taxon>
        <taxon>Pisolithaceae</taxon>
        <taxon>Pisolithus</taxon>
    </lineage>
</organism>
<keyword evidence="3" id="KW-0223">Dioxygenase</keyword>
<proteinExistence type="predicted"/>
<keyword evidence="8" id="KW-1185">Reference proteome</keyword>
<protein>
    <recommendedName>
        <fullName evidence="6">2OGFeDO JBP1/TET oxygenase domain-containing protein</fullName>
    </recommendedName>
</protein>
<evidence type="ECO:0000313" key="8">
    <source>
        <dbReference type="Proteomes" id="UP000054217"/>
    </source>
</evidence>
<accession>A0A0C3JR89</accession>
<dbReference type="Pfam" id="PF12851">
    <property type="entry name" value="Tet_JBP"/>
    <property type="match status" value="1"/>
</dbReference>
<reference evidence="8" key="2">
    <citation type="submission" date="2015-01" db="EMBL/GenBank/DDBJ databases">
        <title>Evolutionary Origins and Diversification of the Mycorrhizal Mutualists.</title>
        <authorList>
            <consortium name="DOE Joint Genome Institute"/>
            <consortium name="Mycorrhizal Genomics Consortium"/>
            <person name="Kohler A."/>
            <person name="Kuo A."/>
            <person name="Nagy L.G."/>
            <person name="Floudas D."/>
            <person name="Copeland A."/>
            <person name="Barry K.W."/>
            <person name="Cichocki N."/>
            <person name="Veneault-Fourrey C."/>
            <person name="LaButti K."/>
            <person name="Lindquist E.A."/>
            <person name="Lipzen A."/>
            <person name="Lundell T."/>
            <person name="Morin E."/>
            <person name="Murat C."/>
            <person name="Riley R."/>
            <person name="Ohm R."/>
            <person name="Sun H."/>
            <person name="Tunlid A."/>
            <person name="Henrissat B."/>
            <person name="Grigoriev I.V."/>
            <person name="Hibbett D.S."/>
            <person name="Martin F."/>
        </authorList>
    </citation>
    <scope>NUCLEOTIDE SEQUENCE [LARGE SCALE GENOMIC DNA]</scope>
    <source>
        <strain evidence="8">Marx 270</strain>
    </source>
</reference>
<evidence type="ECO:0000256" key="5">
    <source>
        <dbReference type="ARBA" id="ARBA00023004"/>
    </source>
</evidence>
<evidence type="ECO:0000256" key="2">
    <source>
        <dbReference type="ARBA" id="ARBA00022723"/>
    </source>
</evidence>